<dbReference type="KEGG" id="cja:CJA_2395"/>
<keyword evidence="4" id="KW-1185">Reference proteome</keyword>
<keyword evidence="2" id="KW-0472">Membrane</keyword>
<dbReference type="Proteomes" id="UP000001036">
    <property type="component" value="Chromosome"/>
</dbReference>
<evidence type="ECO:0000256" key="2">
    <source>
        <dbReference type="SAM" id="Phobius"/>
    </source>
</evidence>
<organism evidence="3 4">
    <name type="scientific">Cellvibrio japonicus (strain Ueda107)</name>
    <name type="common">Pseudomonas fluorescens subsp. cellulosa</name>
    <dbReference type="NCBI Taxonomy" id="498211"/>
    <lineage>
        <taxon>Bacteria</taxon>
        <taxon>Pseudomonadati</taxon>
        <taxon>Pseudomonadota</taxon>
        <taxon>Gammaproteobacteria</taxon>
        <taxon>Cellvibrionales</taxon>
        <taxon>Cellvibrionaceae</taxon>
        <taxon>Cellvibrio</taxon>
    </lineage>
</organism>
<gene>
    <name evidence="3" type="ordered locus">CJA_2395</name>
</gene>
<dbReference type="Gene3D" id="1.25.40.10">
    <property type="entry name" value="Tetratricopeptide repeat domain"/>
    <property type="match status" value="1"/>
</dbReference>
<feature type="transmembrane region" description="Helical" evidence="2">
    <location>
        <begin position="46"/>
        <end position="66"/>
    </location>
</feature>
<feature type="compositionally biased region" description="Low complexity" evidence="1">
    <location>
        <begin position="101"/>
        <end position="110"/>
    </location>
</feature>
<sequence length="480" mass="52858">MLRDLSTQVQGSAHAHNPHEQDALTKAAVDHGRAELQSSGLFRPAGFPWLLTLTTFLLVLVVLWLLRPWIVASFQAPIDEPAVVSDSSGIPLAMVDHEVAAEAADAESSAPTDTGGELQEQGEPATDITQQVQHQRDIDNLLAQARQALARDRLTSPFEDNAYRYYQQILSLDATNPLAQQGILQLAERYLAMAQRQYHQDNVEEARALIARAQLVAPAYEPVQHFASLLLESPGASVAGAVSEASKSANQESSPAVAAPVEKSVSIQEPFAAQSHSPVNDNMPAHLSVAPNPQWQDTQQVEQARRLWTAGQTTIAVTQLEQFVASNPQTSELSSWQLLDFYVQQENREQLALSISAMPALNPAERDYFQARLALLEGDGQQALNLLERHPATAQGEHYRALLAGLYQKHVQYAKAAQSYKALLETFGEKPAYWLGYALALDAMDERTGALRAYQRLAEYSDLQVEVRDYIQQRIAALRG</sequence>
<feature type="region of interest" description="Disordered" evidence="1">
    <location>
        <begin position="101"/>
        <end position="131"/>
    </location>
</feature>
<keyword evidence="2" id="KW-1133">Transmembrane helix</keyword>
<reference evidence="3 4" key="1">
    <citation type="journal article" date="2008" name="J. Bacteriol.">
        <title>Insights into plant cell wall degradation from the genome sequence of the soil bacterium Cellvibrio japonicus.</title>
        <authorList>
            <person name="Deboy R.T."/>
            <person name="Mongodin E.F."/>
            <person name="Fouts D.E."/>
            <person name="Tailford L.E."/>
            <person name="Khouri H."/>
            <person name="Emerson J.B."/>
            <person name="Mohamoud Y."/>
            <person name="Watkins K."/>
            <person name="Henrissat B."/>
            <person name="Gilbert H.J."/>
            <person name="Nelson K.E."/>
        </authorList>
    </citation>
    <scope>NUCLEOTIDE SEQUENCE [LARGE SCALE GENOMIC DNA]</scope>
    <source>
        <strain evidence="3 4">Ueda107</strain>
    </source>
</reference>
<accession>B3PKC7</accession>
<dbReference type="STRING" id="498211.CJA_2395"/>
<name>B3PKC7_CELJU</name>
<dbReference type="SUPFAM" id="SSF48452">
    <property type="entry name" value="TPR-like"/>
    <property type="match status" value="2"/>
</dbReference>
<dbReference type="eggNOG" id="COG0457">
    <property type="taxonomic scope" value="Bacteria"/>
</dbReference>
<keyword evidence="2" id="KW-0812">Transmembrane</keyword>
<evidence type="ECO:0000313" key="4">
    <source>
        <dbReference type="Proteomes" id="UP000001036"/>
    </source>
</evidence>
<protein>
    <submittedName>
        <fullName evidence="3">Putative MSHA biogenesis protein MshN</fullName>
    </submittedName>
</protein>
<proteinExistence type="predicted"/>
<dbReference type="AlphaFoldDB" id="B3PKC7"/>
<feature type="compositionally biased region" description="Polar residues" evidence="1">
    <location>
        <begin position="1"/>
        <end position="11"/>
    </location>
</feature>
<evidence type="ECO:0000313" key="3">
    <source>
        <dbReference type="EMBL" id="ACE84249.1"/>
    </source>
</evidence>
<dbReference type="HOGENOM" id="CLU_568258_0_0_6"/>
<feature type="region of interest" description="Disordered" evidence="1">
    <location>
        <begin position="1"/>
        <end position="21"/>
    </location>
</feature>
<dbReference type="EMBL" id="CP000934">
    <property type="protein sequence ID" value="ACE84249.1"/>
    <property type="molecule type" value="Genomic_DNA"/>
</dbReference>
<evidence type="ECO:0000256" key="1">
    <source>
        <dbReference type="SAM" id="MobiDB-lite"/>
    </source>
</evidence>
<dbReference type="InterPro" id="IPR011990">
    <property type="entry name" value="TPR-like_helical_dom_sf"/>
</dbReference>